<dbReference type="PROSITE" id="PS51007">
    <property type="entry name" value="CYTC"/>
    <property type="match status" value="1"/>
</dbReference>
<keyword evidence="6 18" id="KW-0679">Respiratory chain</keyword>
<protein>
    <recommendedName>
        <fullName evidence="19">Cytochrome c oxidase subunit 2</fullName>
        <ecNumber evidence="19">7.1.1.9</ecNumber>
    </recommendedName>
</protein>
<comment type="similarity">
    <text evidence="3 18">Belongs to the cytochrome c oxidase subunit 2 family.</text>
</comment>
<keyword evidence="12 17" id="KW-0408">Iron</keyword>
<evidence type="ECO:0000256" key="13">
    <source>
        <dbReference type="ARBA" id="ARBA00023008"/>
    </source>
</evidence>
<evidence type="ECO:0000256" key="21">
    <source>
        <dbReference type="SAM" id="SignalP"/>
    </source>
</evidence>
<dbReference type="InterPro" id="IPR014222">
    <property type="entry name" value="Cyt_c_oxidase_su2"/>
</dbReference>
<evidence type="ECO:0000256" key="1">
    <source>
        <dbReference type="ARBA" id="ARBA00004141"/>
    </source>
</evidence>
<comment type="catalytic activity">
    <reaction evidence="16 19">
        <text>4 Fe(II)-[cytochrome c] + O2 + 8 H(+)(in) = 4 Fe(III)-[cytochrome c] + 2 H2O + 4 H(+)(out)</text>
        <dbReference type="Rhea" id="RHEA:11436"/>
        <dbReference type="Rhea" id="RHEA-COMP:10350"/>
        <dbReference type="Rhea" id="RHEA-COMP:14399"/>
        <dbReference type="ChEBI" id="CHEBI:15377"/>
        <dbReference type="ChEBI" id="CHEBI:15378"/>
        <dbReference type="ChEBI" id="CHEBI:15379"/>
        <dbReference type="ChEBI" id="CHEBI:29033"/>
        <dbReference type="ChEBI" id="CHEBI:29034"/>
        <dbReference type="EC" id="7.1.1.9"/>
    </reaction>
</comment>
<dbReference type="GO" id="GO:0042773">
    <property type="term" value="P:ATP synthesis coupled electron transport"/>
    <property type="evidence" value="ECO:0007669"/>
    <property type="project" value="TreeGrafter"/>
</dbReference>
<evidence type="ECO:0000256" key="14">
    <source>
        <dbReference type="ARBA" id="ARBA00023136"/>
    </source>
</evidence>
<evidence type="ECO:0000256" key="17">
    <source>
        <dbReference type="PROSITE-ProRule" id="PRU00433"/>
    </source>
</evidence>
<keyword evidence="13 19" id="KW-0186">Copper</keyword>
<evidence type="ECO:0000256" key="12">
    <source>
        <dbReference type="ARBA" id="ARBA00023004"/>
    </source>
</evidence>
<evidence type="ECO:0000313" key="26">
    <source>
        <dbReference type="Proteomes" id="UP000588051"/>
    </source>
</evidence>
<evidence type="ECO:0000259" key="24">
    <source>
        <dbReference type="PROSITE" id="PS51007"/>
    </source>
</evidence>
<evidence type="ECO:0000256" key="7">
    <source>
        <dbReference type="ARBA" id="ARBA00022692"/>
    </source>
</evidence>
<keyword evidence="25" id="KW-0560">Oxidoreductase</keyword>
<feature type="transmembrane region" description="Helical" evidence="20">
    <location>
        <begin position="99"/>
        <end position="117"/>
    </location>
</feature>
<gene>
    <name evidence="25" type="primary">coxB</name>
    <name evidence="25" type="ORF">HV832_00670</name>
</gene>
<keyword evidence="8 17" id="KW-0479">Metal-binding</keyword>
<comment type="caution">
    <text evidence="25">The sequence shown here is derived from an EMBL/GenBank/DDBJ whole genome shotgun (WGS) entry which is preliminary data.</text>
</comment>
<dbReference type="AlphaFoldDB" id="A0A850Q7X9"/>
<dbReference type="PRINTS" id="PR01166">
    <property type="entry name" value="CYCOXIDASEII"/>
</dbReference>
<dbReference type="InterPro" id="IPR001505">
    <property type="entry name" value="Copper_CuA"/>
</dbReference>
<dbReference type="Pfam" id="PF13442">
    <property type="entry name" value="Cytochrome_CBB3"/>
    <property type="match status" value="1"/>
</dbReference>
<dbReference type="Gene3D" id="1.10.760.10">
    <property type="entry name" value="Cytochrome c-like domain"/>
    <property type="match status" value="1"/>
</dbReference>
<evidence type="ECO:0000256" key="18">
    <source>
        <dbReference type="RuleBase" id="RU000456"/>
    </source>
</evidence>
<evidence type="ECO:0000259" key="22">
    <source>
        <dbReference type="PROSITE" id="PS50857"/>
    </source>
</evidence>
<feature type="domain" description="Cytochrome oxidase subunit II copper A binding" evidence="22">
    <location>
        <begin position="128"/>
        <end position="273"/>
    </location>
</feature>
<evidence type="ECO:0000256" key="4">
    <source>
        <dbReference type="ARBA" id="ARBA00022448"/>
    </source>
</evidence>
<dbReference type="Gene3D" id="1.10.287.90">
    <property type="match status" value="1"/>
</dbReference>
<dbReference type="RefSeq" id="WP_176801627.1">
    <property type="nucleotide sequence ID" value="NZ_JABXYJ010000001.1"/>
</dbReference>
<keyword evidence="14 20" id="KW-0472">Membrane</keyword>
<dbReference type="SUPFAM" id="SSF49503">
    <property type="entry name" value="Cupredoxins"/>
    <property type="match status" value="1"/>
</dbReference>
<dbReference type="InterPro" id="IPR009056">
    <property type="entry name" value="Cyt_c-like_dom"/>
</dbReference>
<dbReference type="InterPro" id="IPR036909">
    <property type="entry name" value="Cyt_c-like_dom_sf"/>
</dbReference>
<evidence type="ECO:0000256" key="15">
    <source>
        <dbReference type="ARBA" id="ARBA00024688"/>
    </source>
</evidence>
<proteinExistence type="inferred from homology"/>
<evidence type="ECO:0000313" key="25">
    <source>
        <dbReference type="EMBL" id="NVO76342.1"/>
    </source>
</evidence>
<feature type="transmembrane region" description="Helical" evidence="20">
    <location>
        <begin position="53"/>
        <end position="78"/>
    </location>
</feature>
<sequence>MKYAKRFKSFMLGASLLAANLPAWAVVDSQGGPAVRQLNLQTPVTQIAEQIYSIHNLMLVICLVIFIAVFGVMFYSILKHRKSVGHEAATFHESTAVEIAWTVVPFLIVIGMALPATKTVVAMKDTSNADLTIKVTGMQWKWGYDYLKGEGEGISFLSTLATPRTQVGAPGVAPTEARSDNYLLEVDNQVVVPVNKKVRMITTANDVIHSWTIPAFGVKQDAIPGFVRDTWFKAEKIGTYRGQCVELCGKEHAFMPIVVNVVSDEDYKKWVETKKKEMAAKADDPNKVWTVDELKQRGEKVYAANCVACHQASGKGVPGAFPALDGSAVVAGGKAGQIAIVMNGKNGMPSWKATLSDTEIAAVITYTRNNWSNKSAENIVQPAEVLAARK</sequence>
<evidence type="ECO:0000256" key="2">
    <source>
        <dbReference type="ARBA" id="ARBA00004418"/>
    </source>
</evidence>
<dbReference type="GO" id="GO:0005886">
    <property type="term" value="C:plasma membrane"/>
    <property type="evidence" value="ECO:0007669"/>
    <property type="project" value="UniProtKB-SubCell"/>
</dbReference>
<dbReference type="SUPFAM" id="SSF81464">
    <property type="entry name" value="Cytochrome c oxidase subunit II-like, transmembrane region"/>
    <property type="match status" value="1"/>
</dbReference>
<dbReference type="PROSITE" id="PS50999">
    <property type="entry name" value="COX2_TM"/>
    <property type="match status" value="1"/>
</dbReference>
<dbReference type="GO" id="GO:0005507">
    <property type="term" value="F:copper ion binding"/>
    <property type="evidence" value="ECO:0007669"/>
    <property type="project" value="InterPro"/>
</dbReference>
<dbReference type="Proteomes" id="UP000588051">
    <property type="component" value="Unassembled WGS sequence"/>
</dbReference>
<dbReference type="PROSITE" id="PS50857">
    <property type="entry name" value="COX2_CUA"/>
    <property type="match status" value="1"/>
</dbReference>
<dbReference type="EMBL" id="JABXYJ010000001">
    <property type="protein sequence ID" value="NVO76342.1"/>
    <property type="molecule type" value="Genomic_DNA"/>
</dbReference>
<evidence type="ECO:0000256" key="9">
    <source>
        <dbReference type="ARBA" id="ARBA00022967"/>
    </source>
</evidence>
<evidence type="ECO:0000256" key="8">
    <source>
        <dbReference type="ARBA" id="ARBA00022723"/>
    </source>
</evidence>
<keyword evidence="4 18" id="KW-0813">Transport</keyword>
<dbReference type="InterPro" id="IPR045187">
    <property type="entry name" value="CcO_II"/>
</dbReference>
<dbReference type="InterPro" id="IPR002429">
    <property type="entry name" value="CcO_II-like_C"/>
</dbReference>
<dbReference type="GO" id="GO:0020037">
    <property type="term" value="F:heme binding"/>
    <property type="evidence" value="ECO:0007669"/>
    <property type="project" value="InterPro"/>
</dbReference>
<dbReference type="PROSITE" id="PS00078">
    <property type="entry name" value="COX2"/>
    <property type="match status" value="1"/>
</dbReference>
<feature type="signal peptide" evidence="21">
    <location>
        <begin position="1"/>
        <end position="25"/>
    </location>
</feature>
<feature type="chain" id="PRO_5032741915" description="Cytochrome c oxidase subunit 2" evidence="21">
    <location>
        <begin position="26"/>
        <end position="390"/>
    </location>
</feature>
<evidence type="ECO:0000256" key="11">
    <source>
        <dbReference type="ARBA" id="ARBA00022989"/>
    </source>
</evidence>
<evidence type="ECO:0000256" key="16">
    <source>
        <dbReference type="ARBA" id="ARBA00047816"/>
    </source>
</evidence>
<evidence type="ECO:0000256" key="6">
    <source>
        <dbReference type="ARBA" id="ARBA00022660"/>
    </source>
</evidence>
<keyword evidence="7 18" id="KW-0812">Transmembrane</keyword>
<feature type="domain" description="Cytochrome oxidase subunit II transmembrane region profile" evidence="23">
    <location>
        <begin position="32"/>
        <end position="127"/>
    </location>
</feature>
<dbReference type="Pfam" id="PF00116">
    <property type="entry name" value="COX2"/>
    <property type="match status" value="1"/>
</dbReference>
<accession>A0A850Q7X9</accession>
<comment type="function">
    <text evidence="15 19">Subunits I and II form the functional core of the enzyme complex. Electrons originating in cytochrome c are transferred via heme a and Cu(A) to the binuclear center formed by heme a3 and Cu(B).</text>
</comment>
<evidence type="ECO:0000256" key="3">
    <source>
        <dbReference type="ARBA" id="ARBA00007866"/>
    </source>
</evidence>
<feature type="domain" description="Cytochrome c" evidence="24">
    <location>
        <begin position="293"/>
        <end position="371"/>
    </location>
</feature>
<dbReference type="InterPro" id="IPR008972">
    <property type="entry name" value="Cupredoxin"/>
</dbReference>
<dbReference type="GO" id="GO:0004129">
    <property type="term" value="F:cytochrome-c oxidase activity"/>
    <property type="evidence" value="ECO:0007669"/>
    <property type="project" value="UniProtKB-EC"/>
</dbReference>
<keyword evidence="21" id="KW-0732">Signal</keyword>
<keyword evidence="9" id="KW-1278">Translocase</keyword>
<reference evidence="25 26" key="1">
    <citation type="submission" date="2020-06" db="EMBL/GenBank/DDBJ databases">
        <authorList>
            <person name="Qiu C."/>
            <person name="Liu Z."/>
        </authorList>
    </citation>
    <scope>NUCLEOTIDE SEQUENCE [LARGE SCALE GENOMIC DNA]</scope>
    <source>
        <strain evidence="25 26">EM 1</strain>
    </source>
</reference>
<keyword evidence="11 20" id="KW-1133">Transmembrane helix</keyword>
<evidence type="ECO:0000256" key="19">
    <source>
        <dbReference type="RuleBase" id="RU004024"/>
    </source>
</evidence>
<dbReference type="PANTHER" id="PTHR22888">
    <property type="entry name" value="CYTOCHROME C OXIDASE, SUBUNIT II"/>
    <property type="match status" value="1"/>
</dbReference>
<dbReference type="GO" id="GO:0016491">
    <property type="term" value="F:oxidoreductase activity"/>
    <property type="evidence" value="ECO:0007669"/>
    <property type="project" value="UniProtKB-KW"/>
</dbReference>
<dbReference type="InterPro" id="IPR011759">
    <property type="entry name" value="Cyt_c_oxidase_su2_TM_dom"/>
</dbReference>
<keyword evidence="26" id="KW-1185">Reference proteome</keyword>
<keyword evidence="5 17" id="KW-0349">Heme</keyword>
<keyword evidence="10 18" id="KW-0249">Electron transport</keyword>
<dbReference type="Gene3D" id="2.60.40.420">
    <property type="entry name" value="Cupredoxins - blue copper proteins"/>
    <property type="match status" value="1"/>
</dbReference>
<name>A0A850Q7X9_9BURK</name>
<dbReference type="InterPro" id="IPR036257">
    <property type="entry name" value="Cyt_c_oxidase_su2_TM_sf"/>
</dbReference>
<dbReference type="EC" id="7.1.1.9" evidence="19"/>
<dbReference type="PANTHER" id="PTHR22888:SF9">
    <property type="entry name" value="CYTOCHROME C OXIDASE SUBUNIT 2"/>
    <property type="match status" value="1"/>
</dbReference>
<evidence type="ECO:0000256" key="5">
    <source>
        <dbReference type="ARBA" id="ARBA00022617"/>
    </source>
</evidence>
<evidence type="ECO:0000256" key="20">
    <source>
        <dbReference type="SAM" id="Phobius"/>
    </source>
</evidence>
<comment type="cofactor">
    <cofactor evidence="19">
        <name>Cu cation</name>
        <dbReference type="ChEBI" id="CHEBI:23378"/>
    </cofactor>
    <text evidence="19">Binds a copper A center.</text>
</comment>
<dbReference type="NCBIfam" id="TIGR02866">
    <property type="entry name" value="CoxB"/>
    <property type="match status" value="1"/>
</dbReference>
<dbReference type="Pfam" id="PF02790">
    <property type="entry name" value="COX2_TM"/>
    <property type="match status" value="1"/>
</dbReference>
<organism evidence="25 26">
    <name type="scientific">Undibacterium oligocarboniphilum</name>
    <dbReference type="NCBI Taxonomy" id="666702"/>
    <lineage>
        <taxon>Bacteria</taxon>
        <taxon>Pseudomonadati</taxon>
        <taxon>Pseudomonadota</taxon>
        <taxon>Betaproteobacteria</taxon>
        <taxon>Burkholderiales</taxon>
        <taxon>Oxalobacteraceae</taxon>
        <taxon>Undibacterium</taxon>
    </lineage>
</organism>
<dbReference type="GO" id="GO:0042597">
    <property type="term" value="C:periplasmic space"/>
    <property type="evidence" value="ECO:0007669"/>
    <property type="project" value="UniProtKB-SubCell"/>
</dbReference>
<comment type="subcellular location">
    <subcellularLocation>
        <location evidence="18">Cell membrane</location>
        <topology evidence="18">Multi-pass membrane protein</topology>
    </subcellularLocation>
    <subcellularLocation>
        <location evidence="1">Membrane</location>
        <topology evidence="1">Multi-pass membrane protein</topology>
    </subcellularLocation>
    <subcellularLocation>
        <location evidence="2">Periplasm</location>
    </subcellularLocation>
</comment>
<evidence type="ECO:0000256" key="10">
    <source>
        <dbReference type="ARBA" id="ARBA00022982"/>
    </source>
</evidence>
<evidence type="ECO:0000259" key="23">
    <source>
        <dbReference type="PROSITE" id="PS50999"/>
    </source>
</evidence>